<keyword evidence="4" id="KW-1185">Reference proteome</keyword>
<reference evidence="3" key="1">
    <citation type="submission" date="2022-12" db="EMBL/GenBank/DDBJ databases">
        <title>Phocaeicola acetigenes sp. nov., isolated feces from a healthy human.</title>
        <authorList>
            <person name="Do H."/>
            <person name="Ha Y.B."/>
            <person name="Kim J.-S."/>
            <person name="Suh M.K."/>
            <person name="Kim H.S."/>
            <person name="Lee J.-S."/>
        </authorList>
    </citation>
    <scope>NUCLEOTIDE SEQUENCE</scope>
    <source>
        <strain evidence="3">KGMB11183</strain>
    </source>
</reference>
<keyword evidence="2" id="KW-0732">Signal</keyword>
<dbReference type="EMBL" id="JAPZVM010000005">
    <property type="protein sequence ID" value="MCZ8372671.1"/>
    <property type="molecule type" value="Genomic_DNA"/>
</dbReference>
<protein>
    <recommendedName>
        <fullName evidence="5">DUF3300 domain-containing protein</fullName>
    </recommendedName>
</protein>
<comment type="caution">
    <text evidence="3">The sequence shown here is derived from an EMBL/GenBank/DDBJ whole genome shotgun (WGS) entry which is preliminary data.</text>
</comment>
<feature type="compositionally biased region" description="Low complexity" evidence="1">
    <location>
        <begin position="353"/>
        <end position="372"/>
    </location>
</feature>
<evidence type="ECO:0000256" key="1">
    <source>
        <dbReference type="SAM" id="MobiDB-lite"/>
    </source>
</evidence>
<feature type="chain" id="PRO_5046232757" description="DUF3300 domain-containing protein" evidence="2">
    <location>
        <begin position="21"/>
        <end position="388"/>
    </location>
</feature>
<feature type="compositionally biased region" description="Polar residues" evidence="1">
    <location>
        <begin position="336"/>
        <end position="347"/>
    </location>
</feature>
<evidence type="ECO:0008006" key="5">
    <source>
        <dbReference type="Google" id="ProtNLM"/>
    </source>
</evidence>
<proteinExistence type="predicted"/>
<gene>
    <name evidence="3" type="ORF">O6P32_08125</name>
</gene>
<dbReference type="RefSeq" id="WP_269877852.1">
    <property type="nucleotide sequence ID" value="NZ_JAPZVM010000005.1"/>
</dbReference>
<feature type="compositionally biased region" description="Polar residues" evidence="1">
    <location>
        <begin position="309"/>
        <end position="321"/>
    </location>
</feature>
<organism evidence="3 4">
    <name type="scientific">Phocaeicola acetigenes</name>
    <dbReference type="NCBI Taxonomy" id="3016083"/>
    <lineage>
        <taxon>Bacteria</taxon>
        <taxon>Pseudomonadati</taxon>
        <taxon>Bacteroidota</taxon>
        <taxon>Bacteroidia</taxon>
        <taxon>Bacteroidales</taxon>
        <taxon>Bacteroidaceae</taxon>
        <taxon>Phocaeicola</taxon>
    </lineage>
</organism>
<feature type="compositionally biased region" description="Low complexity" evidence="1">
    <location>
        <begin position="322"/>
        <end position="335"/>
    </location>
</feature>
<name>A0ABT4PI31_9BACT</name>
<feature type="signal peptide" evidence="2">
    <location>
        <begin position="1"/>
        <end position="20"/>
    </location>
</feature>
<feature type="region of interest" description="Disordered" evidence="1">
    <location>
        <begin position="261"/>
        <end position="388"/>
    </location>
</feature>
<evidence type="ECO:0000256" key="2">
    <source>
        <dbReference type="SAM" id="SignalP"/>
    </source>
</evidence>
<sequence>MKGRFITLLLIAVLPALAMAQSHDDLYFVPKKKKKVEQKEEVKKVQSTDTVAMYAATTPTKIVVKDVTGQVRDVDEYNRRYTSRDNTFSVENDTLYIEEKPYSERGEWVNGFEGSQDDYEYAMRIVRFRSPRYAIPVSSPLYWEVVSGVYPSWDWNVYDDGMYAYVFPTYSNPMWWNWRWNWGFYGPSWGFGFYGPNWSFGWGSPWYSSWYSPYWYGGYWGGYWGPGYWGPGWHHHHHYPYHGWAGPSYNYNNRRESVRYARPSSSSYRRALDNRGRTGGRVVAGSRDANTSVRSNGVRVGRDNAVYTRPSTGGNRVGNSYTRPTTTRPTTTTRPASNSNSYRNTNAYERMRNSGSNRSYSSGSSRGNYSSGGASGGGGNVRSGSHRR</sequence>
<evidence type="ECO:0000313" key="3">
    <source>
        <dbReference type="EMBL" id="MCZ8372671.1"/>
    </source>
</evidence>
<evidence type="ECO:0000313" key="4">
    <source>
        <dbReference type="Proteomes" id="UP001141933"/>
    </source>
</evidence>
<dbReference type="Proteomes" id="UP001141933">
    <property type="component" value="Unassembled WGS sequence"/>
</dbReference>
<accession>A0ABT4PI31</accession>